<feature type="transmembrane region" description="Helical" evidence="1">
    <location>
        <begin position="39"/>
        <end position="60"/>
    </location>
</feature>
<keyword evidence="1" id="KW-0812">Transmembrane</keyword>
<reference evidence="3" key="1">
    <citation type="submission" date="2016-10" db="EMBL/GenBank/DDBJ databases">
        <authorList>
            <person name="Varghese N."/>
            <person name="Submissions S."/>
        </authorList>
    </citation>
    <scope>NUCLEOTIDE SEQUENCE [LARGE SCALE GENOMIC DNA]</scope>
    <source>
        <strain evidence="3">CGMCC 1.6199</strain>
    </source>
</reference>
<dbReference type="OrthoDB" id="1698854at2"/>
<sequence length="88" mass="10122">MPNGFLLLYIIGINIAEWVLMGIDKRRAVNHQWRISEKTLWIGALIGGAAGGVAGMYTFRHKTRHFKFRLGMPVLFIIHLYLIVQWKG</sequence>
<keyword evidence="1" id="KW-0472">Membrane</keyword>
<name>A0A1G9XJM8_9BACI</name>
<accession>A0A1G9XJM8</accession>
<dbReference type="AlphaFoldDB" id="A0A1G9XJM8"/>
<evidence type="ECO:0000313" key="2">
    <source>
        <dbReference type="EMBL" id="SDM96425.1"/>
    </source>
</evidence>
<keyword evidence="3" id="KW-1185">Reference proteome</keyword>
<dbReference type="EMBL" id="FNHF01000007">
    <property type="protein sequence ID" value="SDM96425.1"/>
    <property type="molecule type" value="Genomic_DNA"/>
</dbReference>
<gene>
    <name evidence="2" type="ORF">SAMN05216244_3833</name>
</gene>
<evidence type="ECO:0000256" key="1">
    <source>
        <dbReference type="SAM" id="Phobius"/>
    </source>
</evidence>
<feature type="transmembrane region" description="Helical" evidence="1">
    <location>
        <begin position="66"/>
        <end position="84"/>
    </location>
</feature>
<feature type="transmembrane region" description="Helical" evidence="1">
    <location>
        <begin position="6"/>
        <end position="23"/>
    </location>
</feature>
<protein>
    <submittedName>
        <fullName evidence="2">Uncharacterized membrane protein YsdA, DUF1294 family</fullName>
    </submittedName>
</protein>
<dbReference type="STRING" id="482461.SAMN05216244_3833"/>
<dbReference type="Pfam" id="PF06961">
    <property type="entry name" value="DUF1294"/>
    <property type="match status" value="1"/>
</dbReference>
<dbReference type="Proteomes" id="UP000182347">
    <property type="component" value="Unassembled WGS sequence"/>
</dbReference>
<evidence type="ECO:0000313" key="3">
    <source>
        <dbReference type="Proteomes" id="UP000182347"/>
    </source>
</evidence>
<proteinExistence type="predicted"/>
<dbReference type="InterPro" id="IPR010718">
    <property type="entry name" value="DUF1294"/>
</dbReference>
<keyword evidence="1" id="KW-1133">Transmembrane helix</keyword>
<organism evidence="2 3">
    <name type="scientific">Sediminibacillus halophilus</name>
    <dbReference type="NCBI Taxonomy" id="482461"/>
    <lineage>
        <taxon>Bacteria</taxon>
        <taxon>Bacillati</taxon>
        <taxon>Bacillota</taxon>
        <taxon>Bacilli</taxon>
        <taxon>Bacillales</taxon>
        <taxon>Bacillaceae</taxon>
        <taxon>Sediminibacillus</taxon>
    </lineage>
</organism>
<dbReference type="RefSeq" id="WP_074600822.1">
    <property type="nucleotide sequence ID" value="NZ_FNHF01000007.1"/>
</dbReference>